<gene>
    <name evidence="1" type="ORF">RV045_05800</name>
</gene>
<evidence type="ECO:0000313" key="2">
    <source>
        <dbReference type="Proteomes" id="UP001364695"/>
    </source>
</evidence>
<sequence>MSESSCLFCKIVAGQIPSDKVYEDDEFLAFRDIRPAMPVHVLVIPKAHVVSLQHIDASHEPMLGRLLGLCSRIAADLGLADGWRTQINTGAGGGQEVFHLHVHIMGRPRA</sequence>
<keyword evidence="2" id="KW-1185">Reference proteome</keyword>
<dbReference type="EMBL" id="JAWDIE010000007">
    <property type="protein sequence ID" value="MEJ7137948.1"/>
    <property type="molecule type" value="Genomic_DNA"/>
</dbReference>
<proteinExistence type="predicted"/>
<accession>A0ACC6P168</accession>
<reference evidence="1" key="1">
    <citation type="submission" date="2023-10" db="EMBL/GenBank/DDBJ databases">
        <title>Amphibacter perezi, gen. nov., sp. nov. a novel taxa of the family Comamonadaceae, class Betaproteobacteria isolated from the skin microbiota of Pelophylax perezi from different populations.</title>
        <authorList>
            <person name="Costa S."/>
            <person name="Proenca D.N."/>
            <person name="Lopes I."/>
            <person name="Morais P.V."/>
        </authorList>
    </citation>
    <scope>NUCLEOTIDE SEQUENCE</scope>
    <source>
        <strain evidence="1">SL12-8</strain>
    </source>
</reference>
<protein>
    <submittedName>
        <fullName evidence="1">Histidine triad nucleotide-binding protein</fullName>
    </submittedName>
</protein>
<comment type="caution">
    <text evidence="1">The sequence shown here is derived from an EMBL/GenBank/DDBJ whole genome shotgun (WGS) entry which is preliminary data.</text>
</comment>
<dbReference type="Proteomes" id="UP001364695">
    <property type="component" value="Unassembled WGS sequence"/>
</dbReference>
<name>A0ACC6P168_9BURK</name>
<organism evidence="1 2">
    <name type="scientific">Amphibiibacter pelophylacis</name>
    <dbReference type="NCBI Taxonomy" id="1799477"/>
    <lineage>
        <taxon>Bacteria</taxon>
        <taxon>Pseudomonadati</taxon>
        <taxon>Pseudomonadota</taxon>
        <taxon>Betaproteobacteria</taxon>
        <taxon>Burkholderiales</taxon>
        <taxon>Sphaerotilaceae</taxon>
        <taxon>Amphibiibacter</taxon>
    </lineage>
</organism>
<evidence type="ECO:0000313" key="1">
    <source>
        <dbReference type="EMBL" id="MEJ7137948.1"/>
    </source>
</evidence>